<dbReference type="SUPFAM" id="SSF47413">
    <property type="entry name" value="lambda repressor-like DNA-binding domains"/>
    <property type="match status" value="1"/>
</dbReference>
<evidence type="ECO:0000256" key="2">
    <source>
        <dbReference type="ARBA" id="ARBA00023125"/>
    </source>
</evidence>
<dbReference type="Pfam" id="PF13377">
    <property type="entry name" value="Peripla_BP_3"/>
    <property type="match status" value="1"/>
</dbReference>
<accession>A0ABS6K1E2</accession>
<proteinExistence type="predicted"/>
<dbReference type="SMART" id="SM00354">
    <property type="entry name" value="HTH_LACI"/>
    <property type="match status" value="1"/>
</dbReference>
<dbReference type="Gene3D" id="1.10.260.40">
    <property type="entry name" value="lambda repressor-like DNA-binding domains"/>
    <property type="match status" value="1"/>
</dbReference>
<dbReference type="EMBL" id="JAHQCX010000001">
    <property type="protein sequence ID" value="MBU9724670.1"/>
    <property type="molecule type" value="Genomic_DNA"/>
</dbReference>
<dbReference type="PANTHER" id="PTHR30146">
    <property type="entry name" value="LACI-RELATED TRANSCRIPTIONAL REPRESSOR"/>
    <property type="match status" value="1"/>
</dbReference>
<dbReference type="SUPFAM" id="SSF53822">
    <property type="entry name" value="Periplasmic binding protein-like I"/>
    <property type="match status" value="1"/>
</dbReference>
<reference evidence="5 6" key="1">
    <citation type="submission" date="2021-06" db="EMBL/GenBank/DDBJ databases">
        <title>Description of novel taxa of the family Lachnospiraceae.</title>
        <authorList>
            <person name="Chaplin A.V."/>
            <person name="Sokolova S.R."/>
            <person name="Pikina A.P."/>
            <person name="Korzhanova M."/>
            <person name="Belova V."/>
            <person name="Korostin D."/>
            <person name="Efimov B.A."/>
        </authorList>
    </citation>
    <scope>NUCLEOTIDE SEQUENCE [LARGE SCALE GENOMIC DNA]</scope>
    <source>
        <strain evidence="5 6">ASD4241</strain>
    </source>
</reference>
<dbReference type="Gene3D" id="3.40.50.2300">
    <property type="match status" value="2"/>
</dbReference>
<dbReference type="RefSeq" id="WP_158351775.1">
    <property type="nucleotide sequence ID" value="NZ_JAHQCX010000001.1"/>
</dbReference>
<evidence type="ECO:0000313" key="6">
    <source>
        <dbReference type="Proteomes" id="UP001314681"/>
    </source>
</evidence>
<dbReference type="Proteomes" id="UP001314681">
    <property type="component" value="Unassembled WGS sequence"/>
</dbReference>
<keyword evidence="3" id="KW-0804">Transcription</keyword>
<evidence type="ECO:0000259" key="4">
    <source>
        <dbReference type="PROSITE" id="PS50932"/>
    </source>
</evidence>
<dbReference type="PROSITE" id="PS50932">
    <property type="entry name" value="HTH_LACI_2"/>
    <property type="match status" value="1"/>
</dbReference>
<dbReference type="InterPro" id="IPR028082">
    <property type="entry name" value="Peripla_BP_I"/>
</dbReference>
<dbReference type="CDD" id="cd01392">
    <property type="entry name" value="HTH_LacI"/>
    <property type="match status" value="1"/>
</dbReference>
<evidence type="ECO:0000256" key="3">
    <source>
        <dbReference type="ARBA" id="ARBA00023163"/>
    </source>
</evidence>
<keyword evidence="1" id="KW-0805">Transcription regulation</keyword>
<name>A0ABS6K1E2_9FIRM</name>
<keyword evidence="2" id="KW-0238">DNA-binding</keyword>
<organism evidence="5 6">
    <name type="scientific">Diplocloster modestus</name>
    <dbReference type="NCBI Taxonomy" id="2850322"/>
    <lineage>
        <taxon>Bacteria</taxon>
        <taxon>Bacillati</taxon>
        <taxon>Bacillota</taxon>
        <taxon>Clostridia</taxon>
        <taxon>Lachnospirales</taxon>
        <taxon>Lachnospiraceae</taxon>
        <taxon>Diplocloster</taxon>
    </lineage>
</organism>
<dbReference type="CDD" id="cd06267">
    <property type="entry name" value="PBP1_LacI_sugar_binding-like"/>
    <property type="match status" value="1"/>
</dbReference>
<evidence type="ECO:0000313" key="5">
    <source>
        <dbReference type="EMBL" id="MBU9724670.1"/>
    </source>
</evidence>
<dbReference type="InterPro" id="IPR046335">
    <property type="entry name" value="LacI/GalR-like_sensor"/>
</dbReference>
<sequence length="345" mass="38353">MSATLKDIAEELGVSINTVSRALRDMPDISQETKDHVRETATRLGYHKNLAASRLRTNKSLILGMVVTDISNPVFSGMIKGVEKTCKRTSYTIMLGNSNENSAEETAMISSMMDHGVDGILLVPSMRNTRVLTQLKKAKIPYVILQRKFPDIATNYVQSNDVKGGNLAAEHLYKLGHRSFLYVSAPMHISSARERYEGFLSYLRDKNLPADCVQVLECDGTRSGSHLVMKQWLKQHPDLHSLSATAVFCFSDYVACGVYSAFAKYSLRIPQDISVIGYDNNEYADMMLPALTTIDIRPFQTGERAAELLLELIAAPDSQTKSVREIIIAPKLVNRKSTDIPSLTD</sequence>
<dbReference type="InterPro" id="IPR010982">
    <property type="entry name" value="Lambda_DNA-bd_dom_sf"/>
</dbReference>
<dbReference type="Pfam" id="PF00356">
    <property type="entry name" value="LacI"/>
    <property type="match status" value="1"/>
</dbReference>
<dbReference type="PANTHER" id="PTHR30146:SF154">
    <property type="entry name" value="TRANSCRIPTION REGULATOR, MEMBER OF GALR FAMILY"/>
    <property type="match status" value="1"/>
</dbReference>
<feature type="domain" description="HTH lacI-type" evidence="4">
    <location>
        <begin position="3"/>
        <end position="57"/>
    </location>
</feature>
<keyword evidence="6" id="KW-1185">Reference proteome</keyword>
<comment type="caution">
    <text evidence="5">The sequence shown here is derived from an EMBL/GenBank/DDBJ whole genome shotgun (WGS) entry which is preliminary data.</text>
</comment>
<evidence type="ECO:0000256" key="1">
    <source>
        <dbReference type="ARBA" id="ARBA00023015"/>
    </source>
</evidence>
<protein>
    <submittedName>
        <fullName evidence="5">LacI family transcriptional regulator</fullName>
    </submittedName>
</protein>
<dbReference type="InterPro" id="IPR000843">
    <property type="entry name" value="HTH_LacI"/>
</dbReference>
<gene>
    <name evidence="5" type="ORF">KTH90_01445</name>
</gene>